<evidence type="ECO:0000256" key="4">
    <source>
        <dbReference type="ARBA" id="ARBA00019595"/>
    </source>
</evidence>
<dbReference type="AlphaFoldDB" id="A0A433J6S0"/>
<evidence type="ECO:0000256" key="1">
    <source>
        <dbReference type="ARBA" id="ARBA00001298"/>
    </source>
</evidence>
<evidence type="ECO:0000256" key="3">
    <source>
        <dbReference type="ARBA" id="ARBA00012098"/>
    </source>
</evidence>
<organism evidence="9 10">
    <name type="scientific">Azospirillum doebereinerae</name>
    <dbReference type="NCBI Taxonomy" id="92933"/>
    <lineage>
        <taxon>Bacteria</taxon>
        <taxon>Pseudomonadati</taxon>
        <taxon>Pseudomonadota</taxon>
        <taxon>Alphaproteobacteria</taxon>
        <taxon>Rhodospirillales</taxon>
        <taxon>Azospirillaceae</taxon>
        <taxon>Azospirillum</taxon>
    </lineage>
</organism>
<evidence type="ECO:0000256" key="5">
    <source>
        <dbReference type="ARBA" id="ARBA00029758"/>
    </source>
</evidence>
<dbReference type="PANTHER" id="PTHR21047">
    <property type="entry name" value="DTDP-6-DEOXY-D-GLUCOSE-3,5 EPIMERASE"/>
    <property type="match status" value="1"/>
</dbReference>
<proteinExistence type="predicted"/>
<dbReference type="Pfam" id="PF00908">
    <property type="entry name" value="dTDP_sugar_isom"/>
    <property type="match status" value="1"/>
</dbReference>
<dbReference type="GO" id="GO:0005829">
    <property type="term" value="C:cytosol"/>
    <property type="evidence" value="ECO:0007669"/>
    <property type="project" value="TreeGrafter"/>
</dbReference>
<dbReference type="EC" id="5.1.3.13" evidence="3"/>
<name>A0A433J6S0_9PROT</name>
<evidence type="ECO:0000256" key="7">
    <source>
        <dbReference type="ARBA" id="ARBA00033311"/>
    </source>
</evidence>
<dbReference type="OrthoDB" id="9800680at2"/>
<dbReference type="InterPro" id="IPR014710">
    <property type="entry name" value="RmlC-like_jellyroll"/>
</dbReference>
<dbReference type="GO" id="GO:0000271">
    <property type="term" value="P:polysaccharide biosynthetic process"/>
    <property type="evidence" value="ECO:0007669"/>
    <property type="project" value="TreeGrafter"/>
</dbReference>
<feature type="active site" description="Proton acceptor" evidence="8">
    <location>
        <position position="62"/>
    </location>
</feature>
<evidence type="ECO:0000256" key="2">
    <source>
        <dbReference type="ARBA" id="ARBA00001997"/>
    </source>
</evidence>
<sequence length="189" mass="21430">MFDFEEQEIPGLFRLRPKVFSDHRGCFVKNVHANMFAEHGLKHDFAEQFYSVSHKGVLRGLHFQRPGHDHEKLVFCTRGKILDVVFDMRRGSPTYGRSASFVLDGGFCDQIYIPRGLAHGFYVVSDTATVHYNVTTVHSPQHDAGIHWSSVADAFPDANPVVSERDASHPRWDDFVTPFVFEDADAPLP</sequence>
<protein>
    <recommendedName>
        <fullName evidence="4">dTDP-4-dehydrorhamnose 3,5-epimerase</fullName>
        <ecNumber evidence="3">5.1.3.13</ecNumber>
    </recommendedName>
    <alternativeName>
        <fullName evidence="6">Thymidine diphospho-4-keto-rhamnose 3,5-epimerase</fullName>
    </alternativeName>
    <alternativeName>
        <fullName evidence="5">dTDP-4-keto-6-deoxyglucose 3,5-epimerase</fullName>
    </alternativeName>
    <alternativeName>
        <fullName evidence="7">dTDP-6-deoxy-D-xylo-4-hexulose 3,5-epimerase</fullName>
    </alternativeName>
</protein>
<evidence type="ECO:0000313" key="9">
    <source>
        <dbReference type="EMBL" id="RUQ68823.1"/>
    </source>
</evidence>
<dbReference type="InterPro" id="IPR011051">
    <property type="entry name" value="RmlC_Cupin_sf"/>
</dbReference>
<gene>
    <name evidence="9" type="ORF">EJ913_16715</name>
</gene>
<comment type="catalytic activity">
    <reaction evidence="1">
        <text>dTDP-4-dehydro-6-deoxy-alpha-D-glucose = dTDP-4-dehydro-beta-L-rhamnose</text>
        <dbReference type="Rhea" id="RHEA:16969"/>
        <dbReference type="ChEBI" id="CHEBI:57649"/>
        <dbReference type="ChEBI" id="CHEBI:62830"/>
        <dbReference type="EC" id="5.1.3.13"/>
    </reaction>
</comment>
<evidence type="ECO:0000313" key="10">
    <source>
        <dbReference type="Proteomes" id="UP000280346"/>
    </source>
</evidence>
<dbReference type="InterPro" id="IPR000888">
    <property type="entry name" value="RmlC-like"/>
</dbReference>
<dbReference type="GO" id="GO:0008830">
    <property type="term" value="F:dTDP-4-dehydrorhamnose 3,5-epimerase activity"/>
    <property type="evidence" value="ECO:0007669"/>
    <property type="project" value="UniProtKB-EC"/>
</dbReference>
<dbReference type="SUPFAM" id="SSF51182">
    <property type="entry name" value="RmlC-like cupins"/>
    <property type="match status" value="1"/>
</dbReference>
<dbReference type="CDD" id="cd00438">
    <property type="entry name" value="cupin_RmlC"/>
    <property type="match status" value="1"/>
</dbReference>
<dbReference type="RefSeq" id="WP_126999885.1">
    <property type="nucleotide sequence ID" value="NZ_CP173195.1"/>
</dbReference>
<dbReference type="Proteomes" id="UP000280346">
    <property type="component" value="Unassembled WGS sequence"/>
</dbReference>
<feature type="active site" description="Proton donor" evidence="8">
    <location>
        <position position="132"/>
    </location>
</feature>
<comment type="caution">
    <text evidence="9">The sequence shown here is derived from an EMBL/GenBank/DDBJ whole genome shotgun (WGS) entry which is preliminary data.</text>
</comment>
<dbReference type="Gene3D" id="2.60.120.10">
    <property type="entry name" value="Jelly Rolls"/>
    <property type="match status" value="1"/>
</dbReference>
<evidence type="ECO:0000256" key="6">
    <source>
        <dbReference type="ARBA" id="ARBA00031424"/>
    </source>
</evidence>
<accession>A0A433J6S0</accession>
<comment type="function">
    <text evidence="2">Catalyzes the epimerization of the C3' and C5'positions of dTDP-6-deoxy-D-xylo-4-hexulose, forming dTDP-6-deoxy-L-lyxo-4-hexulose.</text>
</comment>
<reference evidence="9 10" key="1">
    <citation type="submission" date="2018-12" db="EMBL/GenBank/DDBJ databases">
        <authorList>
            <person name="Yang Y."/>
        </authorList>
    </citation>
    <scope>NUCLEOTIDE SEQUENCE [LARGE SCALE GENOMIC DNA]</scope>
    <source>
        <strain evidence="9 10">GSF71</strain>
    </source>
</reference>
<evidence type="ECO:0000256" key="8">
    <source>
        <dbReference type="PIRSR" id="PIRSR600888-1"/>
    </source>
</evidence>
<dbReference type="PANTHER" id="PTHR21047:SF2">
    <property type="entry name" value="THYMIDINE DIPHOSPHO-4-KETO-RHAMNOSE 3,5-EPIMERASE"/>
    <property type="match status" value="1"/>
</dbReference>
<keyword evidence="10" id="KW-1185">Reference proteome</keyword>
<dbReference type="EMBL" id="RZIJ01000013">
    <property type="protein sequence ID" value="RUQ68823.1"/>
    <property type="molecule type" value="Genomic_DNA"/>
</dbReference>